<dbReference type="InterPro" id="IPR005135">
    <property type="entry name" value="Endo/exonuclease/phosphatase"/>
</dbReference>
<dbReference type="SUPFAM" id="SSF56219">
    <property type="entry name" value="DNase I-like"/>
    <property type="match status" value="1"/>
</dbReference>
<dbReference type="AlphaFoldDB" id="A0A015JLB6"/>
<sequence>MMDNNIDHDTFVQNPPNPVDFSDIFNDPISDTLFSPSSSTSPIPNSFNISSFNVNGLKTSGQGSFKMDQISSFFSRNHISFGGIVDTHLSPKQMKFLSKRVCDYTSFHSDLDSTKHGHSSGGVSLFIHSSLATHVQFYQSHFSRILSVDLFFKGNVKLRIFVVYISSTNDLVLRYEVIDQLISLIFQTSSQNFHHAICGDFNMNLEKYYPIFLHQPQVAAKRIHKLFHYLLSHNYEDCTPLNLSGTLGTYHHLDTITRIDFVWSCPLLRQYMLTASIFDAHDLHISDHNPIITYFDVSLLSDAIKSARARQLGRNTRRVFKYDSISTEQWTVFADDLDKLCPIDPLIFDAWPLNQKCEYLYSRIIKAANSALPSVTVDNTYVPKKPKDLESLCQSYRFLSNVAKTIRSLHKTPTSYSIHHETKWSSYYIRLNNLLSLYKQTFVTPIILPPLLRDARIDDFAKIDARNDNFTNDISTFIESSLSRTRRRIVLNRVFIDHPTHPTLLTFPDAIDQEVIDHFQNFVPITSTPPSSIQDLPDRWSKTYTPLADVSPAIFDSLMDPPTLDEWYSTISFMPNDKTPGPSMISYEMLKHLGPSASTLLFNLICACLSEANIPDLWRQATVFPIPKPHEWKCQLKNTRPITLLEVIRKALVKLFYNRLAPLLASHHVL</sequence>
<dbReference type="Pfam" id="PF14529">
    <property type="entry name" value="Exo_endo_phos_2"/>
    <property type="match status" value="1"/>
</dbReference>
<reference evidence="2 3" key="1">
    <citation type="submission" date="2014-02" db="EMBL/GenBank/DDBJ databases">
        <title>Single nucleus genome sequencing reveals high similarity among nuclei of an endomycorrhizal fungus.</title>
        <authorList>
            <person name="Lin K."/>
            <person name="Geurts R."/>
            <person name="Zhang Z."/>
            <person name="Limpens E."/>
            <person name="Saunders D.G."/>
            <person name="Mu D."/>
            <person name="Pang E."/>
            <person name="Cao H."/>
            <person name="Cha H."/>
            <person name="Lin T."/>
            <person name="Zhou Q."/>
            <person name="Shang Y."/>
            <person name="Li Y."/>
            <person name="Ivanov S."/>
            <person name="Sharma T."/>
            <person name="Velzen R.V."/>
            <person name="Ruijter N.D."/>
            <person name="Aanen D.K."/>
            <person name="Win J."/>
            <person name="Kamoun S."/>
            <person name="Bisseling T."/>
            <person name="Huang S."/>
        </authorList>
    </citation>
    <scope>NUCLEOTIDE SEQUENCE [LARGE SCALE GENOMIC DNA]</scope>
    <source>
        <strain evidence="3">DAOM197198w</strain>
    </source>
</reference>
<dbReference type="PANTHER" id="PTHR19446">
    <property type="entry name" value="REVERSE TRANSCRIPTASES"/>
    <property type="match status" value="1"/>
</dbReference>
<evidence type="ECO:0000313" key="3">
    <source>
        <dbReference type="Proteomes" id="UP000022910"/>
    </source>
</evidence>
<dbReference type="EMBL" id="JEMT01028047">
    <property type="protein sequence ID" value="EXX55714.1"/>
    <property type="molecule type" value="Genomic_DNA"/>
</dbReference>
<feature type="domain" description="Endonuclease/exonuclease/phosphatase" evidence="1">
    <location>
        <begin position="158"/>
        <end position="292"/>
    </location>
</feature>
<name>A0A015JLB6_RHIIW</name>
<evidence type="ECO:0000313" key="2">
    <source>
        <dbReference type="EMBL" id="EXX55714.1"/>
    </source>
</evidence>
<protein>
    <recommendedName>
        <fullName evidence="1">Endonuclease/exonuclease/phosphatase domain-containing protein</fullName>
    </recommendedName>
</protein>
<dbReference type="Gene3D" id="3.60.10.10">
    <property type="entry name" value="Endonuclease/exonuclease/phosphatase"/>
    <property type="match status" value="1"/>
</dbReference>
<dbReference type="Proteomes" id="UP000022910">
    <property type="component" value="Unassembled WGS sequence"/>
</dbReference>
<gene>
    <name evidence="2" type="ORF">RirG_222930</name>
</gene>
<dbReference type="GO" id="GO:0003824">
    <property type="term" value="F:catalytic activity"/>
    <property type="evidence" value="ECO:0007669"/>
    <property type="project" value="InterPro"/>
</dbReference>
<dbReference type="HOGENOM" id="CLU_002435_12_1_1"/>
<accession>A0A015JLB6</accession>
<dbReference type="OrthoDB" id="10355020at2759"/>
<keyword evidence="3" id="KW-1185">Reference proteome</keyword>
<comment type="caution">
    <text evidence="2">The sequence shown here is derived from an EMBL/GenBank/DDBJ whole genome shotgun (WGS) entry which is preliminary data.</text>
</comment>
<evidence type="ECO:0000259" key="1">
    <source>
        <dbReference type="Pfam" id="PF14529"/>
    </source>
</evidence>
<organism evidence="2 3">
    <name type="scientific">Rhizophagus irregularis (strain DAOM 197198w)</name>
    <name type="common">Glomus intraradices</name>
    <dbReference type="NCBI Taxonomy" id="1432141"/>
    <lineage>
        <taxon>Eukaryota</taxon>
        <taxon>Fungi</taxon>
        <taxon>Fungi incertae sedis</taxon>
        <taxon>Mucoromycota</taxon>
        <taxon>Glomeromycotina</taxon>
        <taxon>Glomeromycetes</taxon>
        <taxon>Glomerales</taxon>
        <taxon>Glomeraceae</taxon>
        <taxon>Rhizophagus</taxon>
    </lineage>
</organism>
<dbReference type="InterPro" id="IPR036691">
    <property type="entry name" value="Endo/exonu/phosph_ase_sf"/>
</dbReference>
<proteinExistence type="predicted"/>